<dbReference type="EMBL" id="JACHGW010000003">
    <property type="protein sequence ID" value="MBB6052029.1"/>
    <property type="molecule type" value="Genomic_DNA"/>
</dbReference>
<organism evidence="2 3">
    <name type="scientific">Armatimonas rosea</name>
    <dbReference type="NCBI Taxonomy" id="685828"/>
    <lineage>
        <taxon>Bacteria</taxon>
        <taxon>Bacillati</taxon>
        <taxon>Armatimonadota</taxon>
        <taxon>Armatimonadia</taxon>
        <taxon>Armatimonadales</taxon>
        <taxon>Armatimonadaceae</taxon>
        <taxon>Armatimonas</taxon>
    </lineage>
</organism>
<gene>
    <name evidence="2" type="ORF">HNQ39_003839</name>
</gene>
<keyword evidence="1" id="KW-0812">Transmembrane</keyword>
<keyword evidence="1" id="KW-1133">Transmembrane helix</keyword>
<reference evidence="2 3" key="1">
    <citation type="submission" date="2020-08" db="EMBL/GenBank/DDBJ databases">
        <title>Genomic Encyclopedia of Type Strains, Phase IV (KMG-IV): sequencing the most valuable type-strain genomes for metagenomic binning, comparative biology and taxonomic classification.</title>
        <authorList>
            <person name="Goeker M."/>
        </authorList>
    </citation>
    <scope>NUCLEOTIDE SEQUENCE [LARGE SCALE GENOMIC DNA]</scope>
    <source>
        <strain evidence="2 3">DSM 23562</strain>
    </source>
</reference>
<proteinExistence type="predicted"/>
<feature type="transmembrane region" description="Helical" evidence="1">
    <location>
        <begin position="68"/>
        <end position="85"/>
    </location>
</feature>
<keyword evidence="3" id="KW-1185">Reference proteome</keyword>
<dbReference type="Proteomes" id="UP000520814">
    <property type="component" value="Unassembled WGS sequence"/>
</dbReference>
<evidence type="ECO:0000256" key="1">
    <source>
        <dbReference type="SAM" id="Phobius"/>
    </source>
</evidence>
<sequence length="253" mass="27852">MTQQQQHAQLSHDGKRKLAAQLVATTRLDTSLKLLEGWDRDTALTTLLELHPEAERFAPRARANYRQYLIAYALTSLASFLLWGFESGPVVLLFSGIVPLFLYCAHRATASEKGTLQAQIAEVLLEYYLPTATPSDLPAVLEIGARLGSPEAHPPLKATLIRLLPYFSESTAAALTPSQHRFLLRLLPTADEELLLVTLLALGTLGDPRDADPIRFTASGLSLRVREAKQECLETLESRIIGHALPKATDPRP</sequence>
<comment type="caution">
    <text evidence="2">The sequence shown here is derived from an EMBL/GenBank/DDBJ whole genome shotgun (WGS) entry which is preliminary data.</text>
</comment>
<accession>A0A7W9STP3</accession>
<evidence type="ECO:0000313" key="2">
    <source>
        <dbReference type="EMBL" id="MBB6052029.1"/>
    </source>
</evidence>
<name>A0A7W9STP3_ARMRO</name>
<dbReference type="AlphaFoldDB" id="A0A7W9STP3"/>
<evidence type="ECO:0000313" key="3">
    <source>
        <dbReference type="Proteomes" id="UP000520814"/>
    </source>
</evidence>
<feature type="transmembrane region" description="Helical" evidence="1">
    <location>
        <begin position="91"/>
        <end position="110"/>
    </location>
</feature>
<keyword evidence="1" id="KW-0472">Membrane</keyword>
<dbReference type="RefSeq" id="WP_184200186.1">
    <property type="nucleotide sequence ID" value="NZ_JACHGW010000003.1"/>
</dbReference>
<protein>
    <submittedName>
        <fullName evidence="2">Uncharacterized protein</fullName>
    </submittedName>
</protein>